<dbReference type="AlphaFoldDB" id="A0AAE3GMM3"/>
<dbReference type="RefSeq" id="WP_254009992.1">
    <property type="nucleotide sequence ID" value="NZ_JAMZMM010000008.1"/>
</dbReference>
<accession>A0AAE3GMM3</accession>
<keyword evidence="1" id="KW-0547">Nucleotide-binding</keyword>
<dbReference type="GO" id="GO:0000166">
    <property type="term" value="F:nucleotide binding"/>
    <property type="evidence" value="ECO:0007669"/>
    <property type="project" value="UniProtKB-KW"/>
</dbReference>
<evidence type="ECO:0000256" key="2">
    <source>
        <dbReference type="ARBA" id="ARBA00023118"/>
    </source>
</evidence>
<keyword evidence="5" id="KW-1185">Reference proteome</keyword>
<evidence type="ECO:0000313" key="5">
    <source>
        <dbReference type="Proteomes" id="UP001204953"/>
    </source>
</evidence>
<evidence type="ECO:0000256" key="1">
    <source>
        <dbReference type="ARBA" id="ARBA00022741"/>
    </source>
</evidence>
<evidence type="ECO:0000313" key="4">
    <source>
        <dbReference type="EMBL" id="MCP2727174.1"/>
    </source>
</evidence>
<dbReference type="Gene3D" id="3.30.70.270">
    <property type="match status" value="1"/>
</dbReference>
<reference evidence="4" key="1">
    <citation type="submission" date="2022-06" db="EMBL/GenBank/DDBJ databases">
        <title>New cyanobacteria of genus Symplocastrum in benthos of Lake Baikal.</title>
        <authorList>
            <person name="Sorokovikova E."/>
            <person name="Tikhonova I."/>
            <person name="Krasnopeev A."/>
            <person name="Evseev P."/>
            <person name="Gladkikh A."/>
            <person name="Belykh O."/>
        </authorList>
    </citation>
    <scope>NUCLEOTIDE SEQUENCE</scope>
    <source>
        <strain evidence="4">BBK-W-15</strain>
    </source>
</reference>
<name>A0AAE3GMM3_9CYAN</name>
<dbReference type="Proteomes" id="UP001204953">
    <property type="component" value="Unassembled WGS sequence"/>
</dbReference>
<protein>
    <recommendedName>
        <fullName evidence="3">Cas10/Cmr2 second palm domain-containing protein</fullName>
    </recommendedName>
</protein>
<gene>
    <name evidence="4" type="ORF">NJ959_01630</name>
</gene>
<dbReference type="InterPro" id="IPR054767">
    <property type="entry name" value="Cas10-Cmr2_palm2"/>
</dbReference>
<feature type="domain" description="Cas10/Cmr2 second palm" evidence="3">
    <location>
        <begin position="237"/>
        <end position="390"/>
    </location>
</feature>
<dbReference type="EMBL" id="JAMZMM010000008">
    <property type="protein sequence ID" value="MCP2727174.1"/>
    <property type="molecule type" value="Genomic_DNA"/>
</dbReference>
<dbReference type="Pfam" id="PF22335">
    <property type="entry name" value="Cas10-Cmr2_palm2"/>
    <property type="match status" value="1"/>
</dbReference>
<keyword evidence="2" id="KW-0051">Antiviral defense</keyword>
<comment type="caution">
    <text evidence="4">The sequence shown here is derived from an EMBL/GenBank/DDBJ whole genome shotgun (WGS) entry which is preliminary data.</text>
</comment>
<dbReference type="InterPro" id="IPR043128">
    <property type="entry name" value="Rev_trsase/Diguanyl_cyclase"/>
</dbReference>
<dbReference type="GO" id="GO:0051607">
    <property type="term" value="P:defense response to virus"/>
    <property type="evidence" value="ECO:0007669"/>
    <property type="project" value="UniProtKB-KW"/>
</dbReference>
<organism evidence="4 5">
    <name type="scientific">Limnofasciculus baicalensis BBK-W-15</name>
    <dbReference type="NCBI Taxonomy" id="2699891"/>
    <lineage>
        <taxon>Bacteria</taxon>
        <taxon>Bacillati</taxon>
        <taxon>Cyanobacteriota</taxon>
        <taxon>Cyanophyceae</taxon>
        <taxon>Coleofasciculales</taxon>
        <taxon>Coleofasciculaceae</taxon>
        <taxon>Limnofasciculus</taxon>
        <taxon>Limnofasciculus baicalensis</taxon>
    </lineage>
</organism>
<sequence>MKKFTVTVLDTTGIQPYIFGSNRLRENIGASYLVSQATDNWARNALDTLKAKIKQKIYAFAPEKHQPDAKPRIEDDELAAELVYAGGGNTILLFSDKQYAVEFTQILSKRILEEAPGINLVAVHQEFDWNTESLYKVVQNLMKNDLDAKKRSRIPSAPLLGLGVTATCRSTQLVAVGESEKFEDDEPYLISTEIDAKLKVVRQANDHLQKMFATSLGSYEFPLRTDKMGRSEGDSSYVAVIHADGNGMGKRFQKFGEKLSNRNYIIAMRQLSHSVNQAGINALKKVVEILVNSIKVDTDGKRKVKGHFEIKDNYLPFRPLVYGGDDVTFVCDGRLGLELAAIYLEELAKPIADGKDIKACAGICVVKTHYPFARAYQLSEDLCRKAKSFVKDEKKLGKEDFSALDWHLAASGLIGSISEIRDREFQVPAGSLSMRPISLKKEIDSDWRTWQGFTKVVKHLNEDEDWKGRRNKVIALRDVLRQGIEATQKFLKNYRIKDEQLPTFPEFSGQSKSLAEKGWLNGVCGYFDAIEAMDFYISLREESDADLQTENKTTE</sequence>
<evidence type="ECO:0000259" key="3">
    <source>
        <dbReference type="Pfam" id="PF22335"/>
    </source>
</evidence>
<proteinExistence type="predicted"/>